<accession>A0A6A3M176</accession>
<sequence>MAGCSLLLASGVWRRQQAVADESLPKGSSVVEPLSACLARARRLKRRTLRLERAPCTAHACR</sequence>
<dbReference type="EMBL" id="QXFV01000797">
    <property type="protein sequence ID" value="KAE9025841.1"/>
    <property type="molecule type" value="Genomic_DNA"/>
</dbReference>
<dbReference type="Proteomes" id="UP000434957">
    <property type="component" value="Unassembled WGS sequence"/>
</dbReference>
<dbReference type="AlphaFoldDB" id="A0A6A3M176"/>
<dbReference type="Proteomes" id="UP000429607">
    <property type="component" value="Unassembled WGS sequence"/>
</dbReference>
<evidence type="ECO:0000313" key="3">
    <source>
        <dbReference type="EMBL" id="KAE9335404.1"/>
    </source>
</evidence>
<dbReference type="Proteomes" id="UP000435112">
    <property type="component" value="Unassembled WGS sequence"/>
</dbReference>
<dbReference type="OrthoDB" id="10369135at2759"/>
<gene>
    <name evidence="2" type="ORF">PR001_g12330</name>
    <name evidence="1" type="ORF">PR002_g12275</name>
    <name evidence="3" type="ORF">PR003_g13025</name>
</gene>
<keyword evidence="5" id="KW-1185">Reference proteome</keyword>
<dbReference type="EMBL" id="QXFU01000766">
    <property type="protein sequence ID" value="KAE9021358.1"/>
    <property type="molecule type" value="Genomic_DNA"/>
</dbReference>
<organism evidence="2 4">
    <name type="scientific">Phytophthora rubi</name>
    <dbReference type="NCBI Taxonomy" id="129364"/>
    <lineage>
        <taxon>Eukaryota</taxon>
        <taxon>Sar</taxon>
        <taxon>Stramenopiles</taxon>
        <taxon>Oomycota</taxon>
        <taxon>Peronosporomycetes</taxon>
        <taxon>Peronosporales</taxon>
        <taxon>Peronosporaceae</taxon>
        <taxon>Phytophthora</taxon>
    </lineage>
</organism>
<evidence type="ECO:0000313" key="4">
    <source>
        <dbReference type="Proteomes" id="UP000429607"/>
    </source>
</evidence>
<evidence type="ECO:0000313" key="1">
    <source>
        <dbReference type="EMBL" id="KAE9021358.1"/>
    </source>
</evidence>
<evidence type="ECO:0000313" key="6">
    <source>
        <dbReference type="Proteomes" id="UP000435112"/>
    </source>
</evidence>
<reference evidence="4 6" key="1">
    <citation type="submission" date="2018-09" db="EMBL/GenBank/DDBJ databases">
        <title>Genomic investigation of the strawberry pathogen Phytophthora fragariae indicates pathogenicity is determined by transcriptional variation in three key races.</title>
        <authorList>
            <person name="Adams T.M."/>
            <person name="Armitage A.D."/>
            <person name="Sobczyk M.K."/>
            <person name="Bates H.J."/>
            <person name="Dunwell J.M."/>
            <person name="Nellist C.F."/>
            <person name="Harrison R.J."/>
        </authorList>
    </citation>
    <scope>NUCLEOTIDE SEQUENCE [LARGE SCALE GENOMIC DNA]</scope>
    <source>
        <strain evidence="2 4">SCRP249</strain>
        <strain evidence="1 6">SCRP324</strain>
        <strain evidence="3 5">SCRP333</strain>
    </source>
</reference>
<evidence type="ECO:0000313" key="5">
    <source>
        <dbReference type="Proteomes" id="UP000434957"/>
    </source>
</evidence>
<proteinExistence type="predicted"/>
<name>A0A6A3M176_9STRA</name>
<evidence type="ECO:0000313" key="2">
    <source>
        <dbReference type="EMBL" id="KAE9025841.1"/>
    </source>
</evidence>
<dbReference type="EMBL" id="QXFT01000807">
    <property type="protein sequence ID" value="KAE9335404.1"/>
    <property type="molecule type" value="Genomic_DNA"/>
</dbReference>
<comment type="caution">
    <text evidence="2">The sequence shown here is derived from an EMBL/GenBank/DDBJ whole genome shotgun (WGS) entry which is preliminary data.</text>
</comment>
<protein>
    <submittedName>
        <fullName evidence="2">Uncharacterized protein</fullName>
    </submittedName>
</protein>